<organism evidence="3 4">
    <name type="scientific">Hyaloscypha hepaticicola</name>
    <dbReference type="NCBI Taxonomy" id="2082293"/>
    <lineage>
        <taxon>Eukaryota</taxon>
        <taxon>Fungi</taxon>
        <taxon>Dikarya</taxon>
        <taxon>Ascomycota</taxon>
        <taxon>Pezizomycotina</taxon>
        <taxon>Leotiomycetes</taxon>
        <taxon>Helotiales</taxon>
        <taxon>Hyaloscyphaceae</taxon>
        <taxon>Hyaloscypha</taxon>
    </lineage>
</organism>
<keyword evidence="4" id="KW-1185">Reference proteome</keyword>
<feature type="signal peptide" evidence="2">
    <location>
        <begin position="1"/>
        <end position="20"/>
    </location>
</feature>
<dbReference type="OrthoDB" id="5392263at2759"/>
<feature type="chain" id="PRO_5014364983" evidence="2">
    <location>
        <begin position="21"/>
        <end position="449"/>
    </location>
</feature>
<evidence type="ECO:0000313" key="3">
    <source>
        <dbReference type="EMBL" id="PMD20643.1"/>
    </source>
</evidence>
<evidence type="ECO:0000313" key="4">
    <source>
        <dbReference type="Proteomes" id="UP000235672"/>
    </source>
</evidence>
<keyword evidence="1" id="KW-1133">Transmembrane helix</keyword>
<feature type="transmembrane region" description="Helical" evidence="1">
    <location>
        <begin position="259"/>
        <end position="284"/>
    </location>
</feature>
<dbReference type="Proteomes" id="UP000235672">
    <property type="component" value="Unassembled WGS sequence"/>
</dbReference>
<reference evidence="3 4" key="1">
    <citation type="submission" date="2016-05" db="EMBL/GenBank/DDBJ databases">
        <title>A degradative enzymes factory behind the ericoid mycorrhizal symbiosis.</title>
        <authorList>
            <consortium name="DOE Joint Genome Institute"/>
            <person name="Martino E."/>
            <person name="Morin E."/>
            <person name="Grelet G."/>
            <person name="Kuo A."/>
            <person name="Kohler A."/>
            <person name="Daghino S."/>
            <person name="Barry K."/>
            <person name="Choi C."/>
            <person name="Cichocki N."/>
            <person name="Clum A."/>
            <person name="Copeland A."/>
            <person name="Hainaut M."/>
            <person name="Haridas S."/>
            <person name="Labutti K."/>
            <person name="Lindquist E."/>
            <person name="Lipzen A."/>
            <person name="Khouja H.-R."/>
            <person name="Murat C."/>
            <person name="Ohm R."/>
            <person name="Olson A."/>
            <person name="Spatafora J."/>
            <person name="Veneault-Fourrey C."/>
            <person name="Henrissat B."/>
            <person name="Grigoriev I."/>
            <person name="Martin F."/>
            <person name="Perotto S."/>
        </authorList>
    </citation>
    <scope>NUCLEOTIDE SEQUENCE [LARGE SCALE GENOMIC DNA]</scope>
    <source>
        <strain evidence="3 4">UAMH 7357</strain>
    </source>
</reference>
<feature type="transmembrane region" description="Helical" evidence="1">
    <location>
        <begin position="339"/>
        <end position="361"/>
    </location>
</feature>
<dbReference type="EMBL" id="KZ613484">
    <property type="protein sequence ID" value="PMD20643.1"/>
    <property type="molecule type" value="Genomic_DNA"/>
</dbReference>
<dbReference type="AlphaFoldDB" id="A0A2J6Q310"/>
<keyword evidence="1" id="KW-0812">Transmembrane</keyword>
<name>A0A2J6Q310_9HELO</name>
<accession>A0A2J6Q310</accession>
<feature type="transmembrane region" description="Helical" evidence="1">
    <location>
        <begin position="99"/>
        <end position="119"/>
    </location>
</feature>
<evidence type="ECO:0000256" key="1">
    <source>
        <dbReference type="SAM" id="Phobius"/>
    </source>
</evidence>
<protein>
    <submittedName>
        <fullName evidence="3">Uncharacterized protein</fullName>
    </submittedName>
</protein>
<sequence>MWLALCFAFAGPMILSGVFEAVLDSKILSFVGTESKKSLSTVMSTRLLYLVLVRNLDFKWKIENEDTIGGDPWQDLEHLLEGPGQELKFPSMVELQNNYGSNVGIPIAFFCGGFVYTLFDIQTSLGNNDVAHALSFGMWWTIVPHMAIISSLLLAGNNPFILQLATDVSRTEHRPVLGIFAQAYESRYKPEWLWFRGRSKYIWLKRVFLLNEVESAAKVLPGVASKEGSKKTPNITVNRKSKPQLTDLQSAVDLAVFDWAQMITITTALIFVPFILAFLTSFYTPTVGLSCRSLTFLTYFLAQMGQVALWAWALSTSSICENGKLHSPAHRSKPCLPNLISWLTYWTLAILFFCTSIFAAIGGTIMQLLGVYSNCLCALPAKYWNTRYMDDAHSYVNLGSNSAADISAAQHWWMAMGSVATGFLCAATYFGWWYQLRLRVIFRDLAEEI</sequence>
<keyword evidence="1" id="KW-0472">Membrane</keyword>
<feature type="transmembrane region" description="Helical" evidence="1">
    <location>
        <begin position="296"/>
        <end position="319"/>
    </location>
</feature>
<gene>
    <name evidence="3" type="ORF">NA56DRAFT_171197</name>
</gene>
<proteinExistence type="predicted"/>
<feature type="transmembrane region" description="Helical" evidence="1">
    <location>
        <begin position="131"/>
        <end position="154"/>
    </location>
</feature>
<evidence type="ECO:0000256" key="2">
    <source>
        <dbReference type="SAM" id="SignalP"/>
    </source>
</evidence>
<keyword evidence="2" id="KW-0732">Signal</keyword>
<feature type="transmembrane region" description="Helical" evidence="1">
    <location>
        <begin position="412"/>
        <end position="434"/>
    </location>
</feature>